<gene>
    <name evidence="3" type="ORF">OVY01_02605</name>
</gene>
<reference evidence="3" key="1">
    <citation type="submission" date="2022-11" db="EMBL/GenBank/DDBJ databases">
        <title>Robbsia betulipollinis sp. nov., isolated from pollen of birch (Betula pendula).</title>
        <authorList>
            <person name="Shi H."/>
            <person name="Ambika Manirajan B."/>
            <person name="Ratering S."/>
            <person name="Geissler-Plaum R."/>
            <person name="Schnell S."/>
        </authorList>
    </citation>
    <scope>NUCLEOTIDE SEQUENCE</scope>
    <source>
        <strain evidence="3">Bb-Pol-6</strain>
    </source>
</reference>
<keyword evidence="2" id="KW-0472">Membrane</keyword>
<keyword evidence="2" id="KW-1133">Transmembrane helix</keyword>
<comment type="caution">
    <text evidence="3">The sequence shown here is derived from an EMBL/GenBank/DDBJ whole genome shotgun (WGS) entry which is preliminary data.</text>
</comment>
<proteinExistence type="predicted"/>
<dbReference type="RefSeq" id="WP_267847642.1">
    <property type="nucleotide sequence ID" value="NZ_JAPMXC010000001.1"/>
</dbReference>
<evidence type="ECO:0000313" key="4">
    <source>
        <dbReference type="Proteomes" id="UP001082899"/>
    </source>
</evidence>
<evidence type="ECO:0000256" key="1">
    <source>
        <dbReference type="SAM" id="MobiDB-lite"/>
    </source>
</evidence>
<accession>A0ABT3ZI01</accession>
<dbReference type="InterPro" id="IPR010406">
    <property type="entry name" value="DUF1003"/>
</dbReference>
<dbReference type="EMBL" id="JAPMXC010000001">
    <property type="protein sequence ID" value="MCY0386155.1"/>
    <property type="molecule type" value="Genomic_DNA"/>
</dbReference>
<organism evidence="3 4">
    <name type="scientific">Robbsia betulipollinis</name>
    <dbReference type="NCBI Taxonomy" id="2981849"/>
    <lineage>
        <taxon>Bacteria</taxon>
        <taxon>Pseudomonadati</taxon>
        <taxon>Pseudomonadota</taxon>
        <taxon>Betaproteobacteria</taxon>
        <taxon>Burkholderiales</taxon>
        <taxon>Burkholderiaceae</taxon>
        <taxon>Robbsia</taxon>
    </lineage>
</organism>
<sequence length="225" mass="25224">MPLPGGTACGAYGPCVVPPQAFPDEPGSVMQPSYREQQEQEEQDEQAQQNAVGKAIEANLDKIDLFAQRQDRKISVEQRIIERICLIFGTPRFFILFLAACVLWIAADYVDFGISGGFFDAPPFSELQGVVSFMGVLITIAVLIRQNRLARVEGHRAHLELQVNLLAEQKTTKIIQLLEELRRDMPDVRNRSDEHAETLQEIVNPDAVLQAIEARRENGEAPEQQ</sequence>
<feature type="transmembrane region" description="Helical" evidence="2">
    <location>
        <begin position="84"/>
        <end position="107"/>
    </location>
</feature>
<evidence type="ECO:0000256" key="2">
    <source>
        <dbReference type="SAM" id="Phobius"/>
    </source>
</evidence>
<feature type="transmembrane region" description="Helical" evidence="2">
    <location>
        <begin position="127"/>
        <end position="144"/>
    </location>
</feature>
<dbReference type="Proteomes" id="UP001082899">
    <property type="component" value="Unassembled WGS sequence"/>
</dbReference>
<keyword evidence="4" id="KW-1185">Reference proteome</keyword>
<keyword evidence="2" id="KW-0812">Transmembrane</keyword>
<feature type="region of interest" description="Disordered" evidence="1">
    <location>
        <begin position="20"/>
        <end position="50"/>
    </location>
</feature>
<dbReference type="Pfam" id="PF06210">
    <property type="entry name" value="DUF1003"/>
    <property type="match status" value="1"/>
</dbReference>
<name>A0ABT3ZI01_9BURK</name>
<protein>
    <submittedName>
        <fullName evidence="3">DUF1003 domain-containing protein</fullName>
    </submittedName>
</protein>
<evidence type="ECO:0000313" key="3">
    <source>
        <dbReference type="EMBL" id="MCY0386155.1"/>
    </source>
</evidence>